<proteinExistence type="predicted"/>
<dbReference type="PROSITE" id="PS50011">
    <property type="entry name" value="PROTEIN_KINASE_DOM"/>
    <property type="match status" value="1"/>
</dbReference>
<dbReference type="InterPro" id="IPR011009">
    <property type="entry name" value="Kinase-like_dom_sf"/>
</dbReference>
<keyword evidence="3" id="KW-0808">Transferase</keyword>
<dbReference type="FunFam" id="1.10.510.10:FF:000210">
    <property type="entry name" value="Non-specific serine/threonine protein kinase"/>
    <property type="match status" value="1"/>
</dbReference>
<feature type="compositionally biased region" description="Basic and acidic residues" evidence="9">
    <location>
        <begin position="20"/>
        <end position="35"/>
    </location>
</feature>
<evidence type="ECO:0000256" key="1">
    <source>
        <dbReference type="ARBA" id="ARBA00022527"/>
    </source>
</evidence>
<evidence type="ECO:0000256" key="2">
    <source>
        <dbReference type="ARBA" id="ARBA00022553"/>
    </source>
</evidence>
<feature type="binding site" evidence="7">
    <location>
        <position position="90"/>
    </location>
    <ligand>
        <name>ATP</name>
        <dbReference type="ChEBI" id="CHEBI:30616"/>
    </ligand>
</feature>
<evidence type="ECO:0000256" key="4">
    <source>
        <dbReference type="ARBA" id="ARBA00022741"/>
    </source>
</evidence>
<evidence type="ECO:0000259" key="10">
    <source>
        <dbReference type="PROSITE" id="PS50011"/>
    </source>
</evidence>
<dbReference type="Proteomes" id="UP000649617">
    <property type="component" value="Unassembled WGS sequence"/>
</dbReference>
<evidence type="ECO:0000256" key="5">
    <source>
        <dbReference type="ARBA" id="ARBA00022777"/>
    </source>
</evidence>
<organism evidence="11 12">
    <name type="scientific">Symbiodinium pilosum</name>
    <name type="common">Dinoflagellate</name>
    <dbReference type="NCBI Taxonomy" id="2952"/>
    <lineage>
        <taxon>Eukaryota</taxon>
        <taxon>Sar</taxon>
        <taxon>Alveolata</taxon>
        <taxon>Dinophyceae</taxon>
        <taxon>Suessiales</taxon>
        <taxon>Symbiodiniaceae</taxon>
        <taxon>Symbiodinium</taxon>
    </lineage>
</organism>
<keyword evidence="12" id="KW-1185">Reference proteome</keyword>
<keyword evidence="5" id="KW-0418">Kinase</keyword>
<evidence type="ECO:0000256" key="8">
    <source>
        <dbReference type="SAM" id="Coils"/>
    </source>
</evidence>
<dbReference type="InterPro" id="IPR000719">
    <property type="entry name" value="Prot_kinase_dom"/>
</dbReference>
<keyword evidence="8" id="KW-0175">Coiled coil</keyword>
<dbReference type="InterPro" id="IPR008271">
    <property type="entry name" value="Ser/Thr_kinase_AS"/>
</dbReference>
<dbReference type="InterPro" id="IPR045270">
    <property type="entry name" value="STKc_AGC"/>
</dbReference>
<keyword evidence="4 7" id="KW-0547">Nucleotide-binding</keyword>
<dbReference type="PROSITE" id="PS00108">
    <property type="entry name" value="PROTEIN_KINASE_ST"/>
    <property type="match status" value="1"/>
</dbReference>
<reference evidence="11" key="1">
    <citation type="submission" date="2021-02" db="EMBL/GenBank/DDBJ databases">
        <authorList>
            <person name="Dougan E. K."/>
            <person name="Rhodes N."/>
            <person name="Thang M."/>
            <person name="Chan C."/>
        </authorList>
    </citation>
    <scope>NUCLEOTIDE SEQUENCE</scope>
</reference>
<name>A0A812LPN4_SYMPI</name>
<feature type="region of interest" description="Disordered" evidence="9">
    <location>
        <begin position="20"/>
        <end position="49"/>
    </location>
</feature>
<dbReference type="CDD" id="cd05123">
    <property type="entry name" value="STKc_AGC"/>
    <property type="match status" value="1"/>
</dbReference>
<evidence type="ECO:0000256" key="3">
    <source>
        <dbReference type="ARBA" id="ARBA00022679"/>
    </source>
</evidence>
<keyword evidence="1" id="KW-0723">Serine/threonine-protein kinase</keyword>
<dbReference type="SUPFAM" id="SSF56112">
    <property type="entry name" value="Protein kinase-like (PK-like)"/>
    <property type="match status" value="1"/>
</dbReference>
<feature type="coiled-coil region" evidence="8">
    <location>
        <begin position="597"/>
        <end position="673"/>
    </location>
</feature>
<keyword evidence="6 7" id="KW-0067">ATP-binding</keyword>
<gene>
    <name evidence="11" type="primary">pkgB</name>
    <name evidence="11" type="ORF">SPIL2461_LOCUS4583</name>
</gene>
<dbReference type="Pfam" id="PF00069">
    <property type="entry name" value="Pkinase"/>
    <property type="match status" value="1"/>
</dbReference>
<sequence length="708" mass="79912">MGARIGRNLCASLRKERYQRLEGADGPEERHREGQEASESLPSFKKSANSPQRIREADFEFLQCIGKGTFGRVYLVRKRDDSSQRLLAMKVLRKSRIGDSRRRAEYIITERKVLRSANHPFVARLRYAFQSASRLYLLTDFFGGGELLEHIRRSGRFSEAQARFFVAEVALGLEYLHDKGICHRDLKPENVLLDLEGHVRLTDFGLAKMGLRTALTSTMCGTPEYLPPEVFRRQSYACELDWWSFGVLMFEMLEGRPPFRDQNENRLFQMIMDGQFRFEYVHTDDANCLIKKLLTPDLASRLKSAAGIKASPWLVSIDWEAALNLNLKPPFRSLHPEGQYVLFSELQLAVSAAMVVKFFPGEAFVSDGECERAAVIAAQLQKSACALPQWRQKGKRKQHLAALYLTAEATTLQLQPLLLFATPSAAKLESRAWAFGALASLASLALRTGGPGLSSGGLRRWSSSCPGECQACERTSTRRTSRAGQRGQRGQRSRCEYLIWWASPAQEALRPERVGLGFAISKAQTEFGPAHKGLRPSAGRGFEAPVLIQEQAEVDERAQKAAELEDKYQGHTVVKFTDMKGAVEASGQRKVQLSLEVGEARKLKAQLTKECKLLKADYERKHSELARGAEMRDRLEQQLVMYTQQLNQVSAERQRLEKELEMVQHNLRQHTELADEAHSEIERTCGGMKASVQHHMATSLRLQEPLED</sequence>
<comment type="caution">
    <text evidence="11">The sequence shown here is derived from an EMBL/GenBank/DDBJ whole genome shotgun (WGS) entry which is preliminary data.</text>
</comment>
<dbReference type="SMART" id="SM00220">
    <property type="entry name" value="S_TKc"/>
    <property type="match status" value="1"/>
</dbReference>
<dbReference type="PANTHER" id="PTHR24351">
    <property type="entry name" value="RIBOSOMAL PROTEIN S6 KINASE"/>
    <property type="match status" value="1"/>
</dbReference>
<keyword evidence="2" id="KW-0597">Phosphoprotein</keyword>
<dbReference type="AlphaFoldDB" id="A0A812LPN4"/>
<dbReference type="EMBL" id="CAJNIZ010006114">
    <property type="protein sequence ID" value="CAE7247295.1"/>
    <property type="molecule type" value="Genomic_DNA"/>
</dbReference>
<evidence type="ECO:0000256" key="9">
    <source>
        <dbReference type="SAM" id="MobiDB-lite"/>
    </source>
</evidence>
<dbReference type="PROSITE" id="PS00107">
    <property type="entry name" value="PROTEIN_KINASE_ATP"/>
    <property type="match status" value="1"/>
</dbReference>
<evidence type="ECO:0000256" key="7">
    <source>
        <dbReference type="PROSITE-ProRule" id="PRU10141"/>
    </source>
</evidence>
<evidence type="ECO:0000256" key="6">
    <source>
        <dbReference type="ARBA" id="ARBA00022840"/>
    </source>
</evidence>
<protein>
    <submittedName>
        <fullName evidence="11">PkgB protein</fullName>
    </submittedName>
</protein>
<dbReference type="GO" id="GO:0004674">
    <property type="term" value="F:protein serine/threonine kinase activity"/>
    <property type="evidence" value="ECO:0007669"/>
    <property type="project" value="UniProtKB-KW"/>
</dbReference>
<dbReference type="Gene3D" id="1.10.510.10">
    <property type="entry name" value="Transferase(Phosphotransferase) domain 1"/>
    <property type="match status" value="1"/>
</dbReference>
<feature type="domain" description="Protein kinase" evidence="10">
    <location>
        <begin position="59"/>
        <end position="314"/>
    </location>
</feature>
<dbReference type="InterPro" id="IPR017441">
    <property type="entry name" value="Protein_kinase_ATP_BS"/>
</dbReference>
<accession>A0A812LPN4</accession>
<evidence type="ECO:0000313" key="12">
    <source>
        <dbReference type="Proteomes" id="UP000649617"/>
    </source>
</evidence>
<evidence type="ECO:0000313" key="11">
    <source>
        <dbReference type="EMBL" id="CAE7247295.1"/>
    </source>
</evidence>
<dbReference type="OrthoDB" id="63267at2759"/>
<dbReference type="Gene3D" id="3.30.200.20">
    <property type="entry name" value="Phosphorylase Kinase, domain 1"/>
    <property type="match status" value="1"/>
</dbReference>
<feature type="compositionally biased region" description="Polar residues" evidence="9">
    <location>
        <begin position="37"/>
        <end position="49"/>
    </location>
</feature>
<dbReference type="GO" id="GO:0005524">
    <property type="term" value="F:ATP binding"/>
    <property type="evidence" value="ECO:0007669"/>
    <property type="project" value="UniProtKB-UniRule"/>
</dbReference>